<feature type="chain" id="PRO_5046859740" evidence="1">
    <location>
        <begin position="20"/>
        <end position="69"/>
    </location>
</feature>
<organism evidence="2 3">
    <name type="scientific">Niabella pedocola</name>
    <dbReference type="NCBI Taxonomy" id="1752077"/>
    <lineage>
        <taxon>Bacteria</taxon>
        <taxon>Pseudomonadati</taxon>
        <taxon>Bacteroidota</taxon>
        <taxon>Chitinophagia</taxon>
        <taxon>Chitinophagales</taxon>
        <taxon>Chitinophagaceae</taxon>
        <taxon>Niabella</taxon>
    </lineage>
</organism>
<feature type="signal peptide" evidence="1">
    <location>
        <begin position="1"/>
        <end position="19"/>
    </location>
</feature>
<keyword evidence="1" id="KW-0732">Signal</keyword>
<dbReference type="Proteomes" id="UP001199816">
    <property type="component" value="Unassembled WGS sequence"/>
</dbReference>
<proteinExistence type="predicted"/>
<dbReference type="RefSeq" id="WP_231005371.1">
    <property type="nucleotide sequence ID" value="NZ_JAJNEC010000005.1"/>
</dbReference>
<comment type="caution">
    <text evidence="2">The sequence shown here is derived from an EMBL/GenBank/DDBJ whole genome shotgun (WGS) entry which is preliminary data.</text>
</comment>
<evidence type="ECO:0000313" key="3">
    <source>
        <dbReference type="Proteomes" id="UP001199816"/>
    </source>
</evidence>
<dbReference type="EMBL" id="JAJNEC010000005">
    <property type="protein sequence ID" value="MCD2424116.1"/>
    <property type="molecule type" value="Genomic_DNA"/>
</dbReference>
<protein>
    <submittedName>
        <fullName evidence="2">Uncharacterized protein</fullName>
    </submittedName>
</protein>
<evidence type="ECO:0000313" key="2">
    <source>
        <dbReference type="EMBL" id="MCD2424116.1"/>
    </source>
</evidence>
<evidence type="ECO:0000256" key="1">
    <source>
        <dbReference type="SAM" id="SignalP"/>
    </source>
</evidence>
<keyword evidence="3" id="KW-1185">Reference proteome</keyword>
<sequence>MKSILLITAFLLLSPVTNAQSRKAGKGQQDFLVVTTDTAKRKSAVTATGSKPAVTNRAVLQTTNRIKKN</sequence>
<gene>
    <name evidence="2" type="ORF">LQ567_15155</name>
</gene>
<accession>A0ABS8PW37</accession>
<name>A0ABS8PW37_9BACT</name>
<reference evidence="2 3" key="1">
    <citation type="submission" date="2021-11" db="EMBL/GenBank/DDBJ databases">
        <title>Genomic of Niabella pedocola.</title>
        <authorList>
            <person name="Wu T."/>
        </authorList>
    </citation>
    <scope>NUCLEOTIDE SEQUENCE [LARGE SCALE GENOMIC DNA]</scope>
    <source>
        <strain evidence="2 3">JCM 31011</strain>
    </source>
</reference>